<dbReference type="RefSeq" id="WP_283409095.1">
    <property type="nucleotide sequence ID" value="NZ_FXUF01000005.1"/>
</dbReference>
<evidence type="ECO:0000259" key="1">
    <source>
        <dbReference type="PROSITE" id="PS51186"/>
    </source>
</evidence>
<name>A0AA46AIZ8_9CLOT</name>
<organism evidence="2 3">
    <name type="scientific">Anoxynatronum buryatiense</name>
    <dbReference type="NCBI Taxonomy" id="489973"/>
    <lineage>
        <taxon>Bacteria</taxon>
        <taxon>Bacillati</taxon>
        <taxon>Bacillota</taxon>
        <taxon>Clostridia</taxon>
        <taxon>Eubacteriales</taxon>
        <taxon>Clostridiaceae</taxon>
        <taxon>Anoxynatronum</taxon>
    </lineage>
</organism>
<dbReference type="InterPro" id="IPR000182">
    <property type="entry name" value="GNAT_dom"/>
</dbReference>
<proteinExistence type="predicted"/>
<keyword evidence="3" id="KW-1185">Reference proteome</keyword>
<protein>
    <submittedName>
        <fullName evidence="2">L-amino acid N-acyltransferase YncA</fullName>
    </submittedName>
</protein>
<evidence type="ECO:0000313" key="3">
    <source>
        <dbReference type="Proteomes" id="UP001158066"/>
    </source>
</evidence>
<feature type="domain" description="N-acetyltransferase" evidence="1">
    <location>
        <begin position="49"/>
        <end position="206"/>
    </location>
</feature>
<accession>A0AA46AIZ8</accession>
<dbReference type="EMBL" id="FXUF01000005">
    <property type="protein sequence ID" value="SMP54856.1"/>
    <property type="molecule type" value="Genomic_DNA"/>
</dbReference>
<gene>
    <name evidence="2" type="ORF">SAMN06296020_105178</name>
</gene>
<dbReference type="Gene3D" id="3.40.630.30">
    <property type="match status" value="1"/>
</dbReference>
<dbReference type="SUPFAM" id="SSF55729">
    <property type="entry name" value="Acyl-CoA N-acyltransferases (Nat)"/>
    <property type="match status" value="1"/>
</dbReference>
<sequence>MLFGKLVFIIKTERIIGIIRRILRRVYLRTHVYRVKLKHVAPVTCDERLKLTEMDHRLFQCMIQTYSDEILPEKQEKLAERLKKETKERVYVVMDTAEQILGYYCLAFRETYDESMEYLVPDEVGNVFLFDGYTFKQHRNRGAQKYATQALLTLGKKKGCDTASTMVDEGNRFSEKSIRRYGFRRYQTIHHIDLRFKKINMVRSWEDDVLKEESRD</sequence>
<comment type="caution">
    <text evidence="2">The sequence shown here is derived from an EMBL/GenBank/DDBJ whole genome shotgun (WGS) entry which is preliminary data.</text>
</comment>
<evidence type="ECO:0000313" key="2">
    <source>
        <dbReference type="EMBL" id="SMP54856.1"/>
    </source>
</evidence>
<dbReference type="PROSITE" id="PS51186">
    <property type="entry name" value="GNAT"/>
    <property type="match status" value="1"/>
</dbReference>
<reference evidence="2" key="1">
    <citation type="submission" date="2017-05" db="EMBL/GenBank/DDBJ databases">
        <authorList>
            <person name="Varghese N."/>
            <person name="Submissions S."/>
        </authorList>
    </citation>
    <scope>NUCLEOTIDE SEQUENCE</scope>
    <source>
        <strain evidence="2">Su22</strain>
    </source>
</reference>
<dbReference type="AlphaFoldDB" id="A0AA46AIZ8"/>
<dbReference type="InterPro" id="IPR016181">
    <property type="entry name" value="Acyl_CoA_acyltransferase"/>
</dbReference>
<dbReference type="Proteomes" id="UP001158066">
    <property type="component" value="Unassembled WGS sequence"/>
</dbReference>
<dbReference type="GO" id="GO:0016747">
    <property type="term" value="F:acyltransferase activity, transferring groups other than amino-acyl groups"/>
    <property type="evidence" value="ECO:0007669"/>
    <property type="project" value="InterPro"/>
</dbReference>